<dbReference type="InterPro" id="IPR032675">
    <property type="entry name" value="LRR_dom_sf"/>
</dbReference>
<protein>
    <submittedName>
        <fullName evidence="1">Uncharacterized protein</fullName>
    </submittedName>
</protein>
<evidence type="ECO:0000313" key="1">
    <source>
        <dbReference type="EMBL" id="KAH9376256.1"/>
    </source>
</evidence>
<proteinExistence type="predicted"/>
<accession>A0A9J6GNV0</accession>
<comment type="caution">
    <text evidence="1">The sequence shown here is derived from an EMBL/GenBank/DDBJ whole genome shotgun (WGS) entry which is preliminary data.</text>
</comment>
<dbReference type="OrthoDB" id="8436363at2759"/>
<dbReference type="Proteomes" id="UP000821853">
    <property type="component" value="Chromosome 5"/>
</dbReference>
<name>A0A9J6GNV0_HAELO</name>
<organism evidence="1 2">
    <name type="scientific">Haemaphysalis longicornis</name>
    <name type="common">Bush tick</name>
    <dbReference type="NCBI Taxonomy" id="44386"/>
    <lineage>
        <taxon>Eukaryota</taxon>
        <taxon>Metazoa</taxon>
        <taxon>Ecdysozoa</taxon>
        <taxon>Arthropoda</taxon>
        <taxon>Chelicerata</taxon>
        <taxon>Arachnida</taxon>
        <taxon>Acari</taxon>
        <taxon>Parasitiformes</taxon>
        <taxon>Ixodida</taxon>
        <taxon>Ixodoidea</taxon>
        <taxon>Ixodidae</taxon>
        <taxon>Haemaphysalinae</taxon>
        <taxon>Haemaphysalis</taxon>
    </lineage>
</organism>
<sequence>MIEFLDFDRPCTADCAEACWLCDELIVWNKVLNNYGLNLSESEPGNLTLTSFQFCHCMEAAFCKLEEPYGSSFFLTWLPRKHRCVQTMRLDSIAKRWSFAMTEEISGKLQNIGDTTDLRHLEVEGDVNVQEACEALETSVARLESIHLTDIICDGEPVSFEVATLVNQASPRLGRLTVDDYFMSDSNGMLDALLCCPRLTDLTLKLPLIKEFPLPVVDLLGHLPELRKLCLDVPEREWCCTYSGLYTAFTSTIRLEDLHVVVRTEEFAEALCSAVKFAPSLKAFHLENFCEHEFCVEEQVASLLCDNTTLQMLRVSNFEFHDAGTELITSALARNVVLEILDLSDSKVTTYAFVDLIGALDYNGSLKKLKIGKVPYLPDGDVFLSALITHHGRIEISSWSDKLVKAIGNILSSPEACPQHLVLDARRKLSGPSLHLLKESLRAATCSVRTLTLVVSHGIGPSIGDLFCPILSRAWTITGLKLQLLEVTLSNGFLNPDWPGGIHFGFPQGECEVDAWPTHQLGKIGTLARKKIADENDCCCQGILSLALCLRHNASVTSFDIDGIRVDFPGFVVSRSTTRNLSMLNDAVRFVMYESLDKNRALAFENLADYPSLRDQLTKLTGRSKAVCAAAIESAQSWLRKMFFVITGVVSSSVKCHPSQHMQLDALSDSCVQGITRYLSVTDVKDEE</sequence>
<evidence type="ECO:0000313" key="2">
    <source>
        <dbReference type="Proteomes" id="UP000821853"/>
    </source>
</evidence>
<dbReference type="AlphaFoldDB" id="A0A9J6GNV0"/>
<gene>
    <name evidence="1" type="ORF">HPB48_022108</name>
</gene>
<dbReference type="VEuPathDB" id="VectorBase:HLOH_040705"/>
<dbReference type="Gene3D" id="3.80.10.10">
    <property type="entry name" value="Ribonuclease Inhibitor"/>
    <property type="match status" value="1"/>
</dbReference>
<reference evidence="1 2" key="1">
    <citation type="journal article" date="2020" name="Cell">
        <title>Large-Scale Comparative Analyses of Tick Genomes Elucidate Their Genetic Diversity and Vector Capacities.</title>
        <authorList>
            <consortium name="Tick Genome and Microbiome Consortium (TIGMIC)"/>
            <person name="Jia N."/>
            <person name="Wang J."/>
            <person name="Shi W."/>
            <person name="Du L."/>
            <person name="Sun Y."/>
            <person name="Zhan W."/>
            <person name="Jiang J.F."/>
            <person name="Wang Q."/>
            <person name="Zhang B."/>
            <person name="Ji P."/>
            <person name="Bell-Sakyi L."/>
            <person name="Cui X.M."/>
            <person name="Yuan T.T."/>
            <person name="Jiang B.G."/>
            <person name="Yang W.F."/>
            <person name="Lam T.T."/>
            <person name="Chang Q.C."/>
            <person name="Ding S.J."/>
            <person name="Wang X.J."/>
            <person name="Zhu J.G."/>
            <person name="Ruan X.D."/>
            <person name="Zhao L."/>
            <person name="Wei J.T."/>
            <person name="Ye R.Z."/>
            <person name="Que T.C."/>
            <person name="Du C.H."/>
            <person name="Zhou Y.H."/>
            <person name="Cheng J.X."/>
            <person name="Dai P.F."/>
            <person name="Guo W.B."/>
            <person name="Han X.H."/>
            <person name="Huang E.J."/>
            <person name="Li L.F."/>
            <person name="Wei W."/>
            <person name="Gao Y.C."/>
            <person name="Liu J.Z."/>
            <person name="Shao H.Z."/>
            <person name="Wang X."/>
            <person name="Wang C.C."/>
            <person name="Yang T.C."/>
            <person name="Huo Q.B."/>
            <person name="Li W."/>
            <person name="Chen H.Y."/>
            <person name="Chen S.E."/>
            <person name="Zhou L.G."/>
            <person name="Ni X.B."/>
            <person name="Tian J.H."/>
            <person name="Sheng Y."/>
            <person name="Liu T."/>
            <person name="Pan Y.S."/>
            <person name="Xia L.Y."/>
            <person name="Li J."/>
            <person name="Zhao F."/>
            <person name="Cao W.C."/>
        </authorList>
    </citation>
    <scope>NUCLEOTIDE SEQUENCE [LARGE SCALE GENOMIC DNA]</scope>
    <source>
        <strain evidence="1">HaeL-2018</strain>
    </source>
</reference>
<keyword evidence="2" id="KW-1185">Reference proteome</keyword>
<dbReference type="EMBL" id="JABSTR010000007">
    <property type="protein sequence ID" value="KAH9376256.1"/>
    <property type="molecule type" value="Genomic_DNA"/>
</dbReference>
<dbReference type="SUPFAM" id="SSF52047">
    <property type="entry name" value="RNI-like"/>
    <property type="match status" value="1"/>
</dbReference>